<name>A0A087GQW2_ARAAL</name>
<organism evidence="3 4">
    <name type="scientific">Arabis alpina</name>
    <name type="common">Alpine rock-cress</name>
    <dbReference type="NCBI Taxonomy" id="50452"/>
    <lineage>
        <taxon>Eukaryota</taxon>
        <taxon>Viridiplantae</taxon>
        <taxon>Streptophyta</taxon>
        <taxon>Embryophyta</taxon>
        <taxon>Tracheophyta</taxon>
        <taxon>Spermatophyta</taxon>
        <taxon>Magnoliopsida</taxon>
        <taxon>eudicotyledons</taxon>
        <taxon>Gunneridae</taxon>
        <taxon>Pentapetalae</taxon>
        <taxon>rosids</taxon>
        <taxon>malvids</taxon>
        <taxon>Brassicales</taxon>
        <taxon>Brassicaceae</taxon>
        <taxon>Arabideae</taxon>
        <taxon>Arabis</taxon>
    </lineage>
</organism>
<evidence type="ECO:0000313" key="3">
    <source>
        <dbReference type="EMBL" id="KFK32264.1"/>
    </source>
</evidence>
<evidence type="ECO:0000313" key="4">
    <source>
        <dbReference type="Proteomes" id="UP000029120"/>
    </source>
</evidence>
<proteinExistence type="predicted"/>
<reference evidence="4" key="1">
    <citation type="journal article" date="2015" name="Nat. Plants">
        <title>Genome expansion of Arabis alpina linked with retrotransposition and reduced symmetric DNA methylation.</title>
        <authorList>
            <person name="Willing E.M."/>
            <person name="Rawat V."/>
            <person name="Mandakova T."/>
            <person name="Maumus F."/>
            <person name="James G.V."/>
            <person name="Nordstroem K.J."/>
            <person name="Becker C."/>
            <person name="Warthmann N."/>
            <person name="Chica C."/>
            <person name="Szarzynska B."/>
            <person name="Zytnicki M."/>
            <person name="Albani M.C."/>
            <person name="Kiefer C."/>
            <person name="Bergonzi S."/>
            <person name="Castaings L."/>
            <person name="Mateos J.L."/>
            <person name="Berns M.C."/>
            <person name="Bujdoso N."/>
            <person name="Piofczyk T."/>
            <person name="de Lorenzo L."/>
            <person name="Barrero-Sicilia C."/>
            <person name="Mateos I."/>
            <person name="Piednoel M."/>
            <person name="Hagmann J."/>
            <person name="Chen-Min-Tao R."/>
            <person name="Iglesias-Fernandez R."/>
            <person name="Schuster S.C."/>
            <person name="Alonso-Blanco C."/>
            <person name="Roudier F."/>
            <person name="Carbonero P."/>
            <person name="Paz-Ares J."/>
            <person name="Davis S.J."/>
            <person name="Pecinka A."/>
            <person name="Quesneville H."/>
            <person name="Colot V."/>
            <person name="Lysak M.A."/>
            <person name="Weigel D."/>
            <person name="Coupland G."/>
            <person name="Schneeberger K."/>
        </authorList>
    </citation>
    <scope>NUCLEOTIDE SEQUENCE [LARGE SCALE GENOMIC DNA]</scope>
    <source>
        <strain evidence="4">cv. Pajares</strain>
    </source>
</reference>
<gene>
    <name evidence="3" type="ordered locus">AALP_Aa6g219700</name>
</gene>
<dbReference type="InterPro" id="IPR035437">
    <property type="entry name" value="SNase_OB-fold_sf"/>
</dbReference>
<dbReference type="Proteomes" id="UP000029120">
    <property type="component" value="Chromosome 6"/>
</dbReference>
<protein>
    <recommendedName>
        <fullName evidence="2">TNase-like domain-containing protein</fullName>
    </recommendedName>
</protein>
<feature type="chain" id="PRO_5001822390" description="TNase-like domain-containing protein" evidence="1">
    <location>
        <begin position="19"/>
        <end position="104"/>
    </location>
</feature>
<dbReference type="InterPro" id="IPR016071">
    <property type="entry name" value="Staphylococal_nuclease_OB-fold"/>
</dbReference>
<dbReference type="AlphaFoldDB" id="A0A087GQW2"/>
<accession>A0A087GQW2</accession>
<evidence type="ECO:0000259" key="2">
    <source>
        <dbReference type="Pfam" id="PF00565"/>
    </source>
</evidence>
<keyword evidence="1" id="KW-0732">Signal</keyword>
<dbReference type="eggNOG" id="KOG2039">
    <property type="taxonomic scope" value="Eukaryota"/>
</dbReference>
<evidence type="ECO:0000256" key="1">
    <source>
        <dbReference type="SAM" id="SignalP"/>
    </source>
</evidence>
<dbReference type="Pfam" id="PF00565">
    <property type="entry name" value="SNase"/>
    <property type="match status" value="1"/>
</dbReference>
<dbReference type="SUPFAM" id="SSF50199">
    <property type="entry name" value="Staphylococcal nuclease"/>
    <property type="match status" value="1"/>
</dbReference>
<dbReference type="Gramene" id="KFK32264">
    <property type="protein sequence ID" value="KFK32264"/>
    <property type="gene ID" value="AALP_AA6G219700"/>
</dbReference>
<dbReference type="EMBL" id="CM002874">
    <property type="protein sequence ID" value="KFK32264.1"/>
    <property type="molecule type" value="Genomic_DNA"/>
</dbReference>
<feature type="domain" description="TNase-like" evidence="2">
    <location>
        <begin position="43"/>
        <end position="99"/>
    </location>
</feature>
<keyword evidence="4" id="KW-1185">Reference proteome</keyword>
<feature type="signal peptide" evidence="1">
    <location>
        <begin position="1"/>
        <end position="18"/>
    </location>
</feature>
<sequence>MAVPSGFIFFLNFSLCKCLLLDSRLHLSAQRLTASASAASSVEVTSDPFAMEAKYFTELRVLNRDVRIVLEGVDKFNNLIGSVYYSDGDTVKDLGLELIEFRSC</sequence>
<dbReference type="Gene3D" id="2.40.50.90">
    <property type="match status" value="1"/>
</dbReference>
<dbReference type="OrthoDB" id="10023235at2759"/>